<dbReference type="InterPro" id="IPR029058">
    <property type="entry name" value="AB_hydrolase_fold"/>
</dbReference>
<dbReference type="GO" id="GO:0016787">
    <property type="term" value="F:hydrolase activity"/>
    <property type="evidence" value="ECO:0007669"/>
    <property type="project" value="UniProtKB-KW"/>
</dbReference>
<feature type="domain" description="Dienelactone hydrolase" evidence="2">
    <location>
        <begin position="42"/>
        <end position="255"/>
    </location>
</feature>
<feature type="chain" id="PRO_5045240096" evidence="1">
    <location>
        <begin position="20"/>
        <end position="256"/>
    </location>
</feature>
<sequence>MKLATWFSAFLLFSSVVSAEIVESKLTLPGKLGSAVLYSDSDNTEAGPAVVVVHEWWGLNDYARGRARQLAEAGYTAIAVDMYGTGKSTDHPKDAMAFMKAALAEPDKMNARFDAALAILAKQPVVDKNKLYAIGYCFGGAVVLNQARRGLDLAGVASFHGTLGTEAKAQANTVKAKVLVATGGADPMVPPAQVGGFVEEMSAAGVDLQLLSFPGVVHGFTNPGATAVGVKNKMPLAYDANADRLSWEALMAMLAE</sequence>
<comment type="caution">
    <text evidence="3">The sequence shown here is derived from an EMBL/GenBank/DDBJ whole genome shotgun (WGS) entry which is preliminary data.</text>
</comment>
<protein>
    <submittedName>
        <fullName evidence="3">Dienelactone hydrolase family protein</fullName>
    </submittedName>
</protein>
<dbReference type="Pfam" id="PF01738">
    <property type="entry name" value="DLH"/>
    <property type="match status" value="1"/>
</dbReference>
<dbReference type="Gene3D" id="3.40.50.1820">
    <property type="entry name" value="alpha/beta hydrolase"/>
    <property type="match status" value="1"/>
</dbReference>
<dbReference type="RefSeq" id="WP_344937534.1">
    <property type="nucleotide sequence ID" value="NZ_BAABDM010000006.1"/>
</dbReference>
<dbReference type="PANTHER" id="PTHR22946:SF0">
    <property type="entry name" value="DIENELACTONE HYDROLASE DOMAIN-CONTAINING PROTEIN"/>
    <property type="match status" value="1"/>
</dbReference>
<dbReference type="InterPro" id="IPR050261">
    <property type="entry name" value="FrsA_esterase"/>
</dbReference>
<dbReference type="InterPro" id="IPR002925">
    <property type="entry name" value="Dienelactn_hydro"/>
</dbReference>
<keyword evidence="3" id="KW-0378">Hydrolase</keyword>
<evidence type="ECO:0000256" key="1">
    <source>
        <dbReference type="SAM" id="SignalP"/>
    </source>
</evidence>
<proteinExistence type="predicted"/>
<feature type="signal peptide" evidence="1">
    <location>
        <begin position="1"/>
        <end position="19"/>
    </location>
</feature>
<evidence type="ECO:0000259" key="2">
    <source>
        <dbReference type="Pfam" id="PF01738"/>
    </source>
</evidence>
<evidence type="ECO:0000313" key="4">
    <source>
        <dbReference type="Proteomes" id="UP001500392"/>
    </source>
</evidence>
<dbReference type="PANTHER" id="PTHR22946">
    <property type="entry name" value="DIENELACTONE HYDROLASE DOMAIN-CONTAINING PROTEIN-RELATED"/>
    <property type="match status" value="1"/>
</dbReference>
<keyword evidence="1" id="KW-0732">Signal</keyword>
<accession>A0ABP7X3S8</accession>
<dbReference type="Proteomes" id="UP001500392">
    <property type="component" value="Unassembled WGS sequence"/>
</dbReference>
<reference evidence="4" key="1">
    <citation type="journal article" date="2019" name="Int. J. Syst. Evol. Microbiol.">
        <title>The Global Catalogue of Microorganisms (GCM) 10K type strain sequencing project: providing services to taxonomists for standard genome sequencing and annotation.</title>
        <authorList>
            <consortium name="The Broad Institute Genomics Platform"/>
            <consortium name="The Broad Institute Genome Sequencing Center for Infectious Disease"/>
            <person name="Wu L."/>
            <person name="Ma J."/>
        </authorList>
    </citation>
    <scope>NUCLEOTIDE SEQUENCE [LARGE SCALE GENOMIC DNA]</scope>
    <source>
        <strain evidence="4">JCM 17304</strain>
    </source>
</reference>
<name>A0ABP7X3S8_9GAMM</name>
<keyword evidence="4" id="KW-1185">Reference proteome</keyword>
<dbReference type="EMBL" id="BAABDM010000006">
    <property type="protein sequence ID" value="GAA4102080.1"/>
    <property type="molecule type" value="Genomic_DNA"/>
</dbReference>
<gene>
    <name evidence="3" type="ORF">GCM10022414_29760</name>
</gene>
<organism evidence="3 4">
    <name type="scientific">Zhongshania borealis</name>
    <dbReference type="NCBI Taxonomy" id="889488"/>
    <lineage>
        <taxon>Bacteria</taxon>
        <taxon>Pseudomonadati</taxon>
        <taxon>Pseudomonadota</taxon>
        <taxon>Gammaproteobacteria</taxon>
        <taxon>Cellvibrionales</taxon>
        <taxon>Spongiibacteraceae</taxon>
        <taxon>Zhongshania</taxon>
    </lineage>
</organism>
<dbReference type="SUPFAM" id="SSF53474">
    <property type="entry name" value="alpha/beta-Hydrolases"/>
    <property type="match status" value="1"/>
</dbReference>
<evidence type="ECO:0000313" key="3">
    <source>
        <dbReference type="EMBL" id="GAA4102080.1"/>
    </source>
</evidence>